<dbReference type="OrthoDB" id="7392086at2"/>
<feature type="compositionally biased region" description="Basic and acidic residues" evidence="1">
    <location>
        <begin position="27"/>
        <end position="57"/>
    </location>
</feature>
<feature type="region of interest" description="Disordered" evidence="1">
    <location>
        <begin position="14"/>
        <end position="61"/>
    </location>
</feature>
<sequence>MRLVLALLAPLATAATSPEQGAPPPGAEEREPTENCRGRIERVRQERGLPQLRRDSASPEEPLLIAAVDKRIDGCAVLVMRHDAGDIRPLPPFQDGPARRMPAR</sequence>
<dbReference type="RefSeq" id="WP_160747673.1">
    <property type="nucleotide sequence ID" value="NZ_WTYK01000011.1"/>
</dbReference>
<evidence type="ECO:0000313" key="2">
    <source>
        <dbReference type="EMBL" id="MXP42813.1"/>
    </source>
</evidence>
<accession>A0A6I4UYW7</accession>
<proteinExistence type="predicted"/>
<evidence type="ECO:0000256" key="1">
    <source>
        <dbReference type="SAM" id="MobiDB-lite"/>
    </source>
</evidence>
<dbReference type="Proteomes" id="UP000469159">
    <property type="component" value="Unassembled WGS sequence"/>
</dbReference>
<evidence type="ECO:0000313" key="3">
    <source>
        <dbReference type="Proteomes" id="UP000469159"/>
    </source>
</evidence>
<keyword evidence="3" id="KW-1185">Reference proteome</keyword>
<comment type="caution">
    <text evidence="2">The sequence shown here is derived from an EMBL/GenBank/DDBJ whole genome shotgun (WGS) entry which is preliminary data.</text>
</comment>
<reference evidence="2 3" key="1">
    <citation type="submission" date="2019-12" db="EMBL/GenBank/DDBJ databases">
        <title>Genomic-based taxomic classification of the family Erythrobacteraceae.</title>
        <authorList>
            <person name="Xu L."/>
        </authorList>
    </citation>
    <scope>NUCLEOTIDE SEQUENCE [LARGE SCALE GENOMIC DNA]</scope>
    <source>
        <strain evidence="2 3">MCCC 1K02066</strain>
    </source>
</reference>
<name>A0A6I4UYW7_9SPHN</name>
<organism evidence="2 3">
    <name type="scientific">Croceibacterium soli</name>
    <dbReference type="NCBI Taxonomy" id="1739690"/>
    <lineage>
        <taxon>Bacteria</taxon>
        <taxon>Pseudomonadati</taxon>
        <taxon>Pseudomonadota</taxon>
        <taxon>Alphaproteobacteria</taxon>
        <taxon>Sphingomonadales</taxon>
        <taxon>Erythrobacteraceae</taxon>
        <taxon>Croceibacterium</taxon>
    </lineage>
</organism>
<protein>
    <submittedName>
        <fullName evidence="2">Uncharacterized protein</fullName>
    </submittedName>
</protein>
<dbReference type="EMBL" id="WTYK01000011">
    <property type="protein sequence ID" value="MXP42813.1"/>
    <property type="molecule type" value="Genomic_DNA"/>
</dbReference>
<gene>
    <name evidence="2" type="ORF">GRI75_14295</name>
</gene>
<dbReference type="AlphaFoldDB" id="A0A6I4UYW7"/>